<comment type="caution">
    <text evidence="1">The sequence shown here is derived from an EMBL/GenBank/DDBJ whole genome shotgun (WGS) entry which is preliminary data.</text>
</comment>
<dbReference type="SUPFAM" id="SSF48452">
    <property type="entry name" value="TPR-like"/>
    <property type="match status" value="1"/>
</dbReference>
<dbReference type="InterPro" id="IPR046848">
    <property type="entry name" value="E_motif"/>
</dbReference>
<accession>A0AAN8ZPV4</accession>
<dbReference type="InterPro" id="IPR011990">
    <property type="entry name" value="TPR-like_helical_dom_sf"/>
</dbReference>
<sequence>MEVEPDGAIWGSLLGAWRVHGNVDMGVYMANRLFELEPEKPRAYVLLSNIYAKAGRWDDVARIRTKVKDIMKRKNFPVAPPLRWMTGCTSLLGDKTHPQSEDIYKMPSEIDRHLERAGHVPDTSEKANIEDLREGDSLLETGIGFTTSNHLFM</sequence>
<evidence type="ECO:0000313" key="2">
    <source>
        <dbReference type="Proteomes" id="UP001370490"/>
    </source>
</evidence>
<protein>
    <submittedName>
        <fullName evidence="1">E motif</fullName>
    </submittedName>
</protein>
<proteinExistence type="predicted"/>
<dbReference type="Pfam" id="PF20431">
    <property type="entry name" value="E_motif"/>
    <property type="match status" value="1"/>
</dbReference>
<dbReference type="Proteomes" id="UP001370490">
    <property type="component" value="Unassembled WGS sequence"/>
</dbReference>
<dbReference type="PANTHER" id="PTHR47926:SF347">
    <property type="entry name" value="PENTATRICOPEPTIDE REPEAT-CONTAINING PROTEIN"/>
    <property type="match status" value="1"/>
</dbReference>
<dbReference type="PANTHER" id="PTHR47926">
    <property type="entry name" value="PENTATRICOPEPTIDE REPEAT-CONTAINING PROTEIN"/>
    <property type="match status" value="1"/>
</dbReference>
<dbReference type="GO" id="GO:0003723">
    <property type="term" value="F:RNA binding"/>
    <property type="evidence" value="ECO:0007669"/>
    <property type="project" value="InterPro"/>
</dbReference>
<evidence type="ECO:0000313" key="1">
    <source>
        <dbReference type="EMBL" id="KAK6941625.1"/>
    </source>
</evidence>
<dbReference type="AlphaFoldDB" id="A0AAN8ZPV4"/>
<dbReference type="EMBL" id="JBAMMX010000004">
    <property type="protein sequence ID" value="KAK6941625.1"/>
    <property type="molecule type" value="Genomic_DNA"/>
</dbReference>
<organism evidence="1 2">
    <name type="scientific">Dillenia turbinata</name>
    <dbReference type="NCBI Taxonomy" id="194707"/>
    <lineage>
        <taxon>Eukaryota</taxon>
        <taxon>Viridiplantae</taxon>
        <taxon>Streptophyta</taxon>
        <taxon>Embryophyta</taxon>
        <taxon>Tracheophyta</taxon>
        <taxon>Spermatophyta</taxon>
        <taxon>Magnoliopsida</taxon>
        <taxon>eudicotyledons</taxon>
        <taxon>Gunneridae</taxon>
        <taxon>Pentapetalae</taxon>
        <taxon>Dilleniales</taxon>
        <taxon>Dilleniaceae</taxon>
        <taxon>Dillenia</taxon>
    </lineage>
</organism>
<reference evidence="1 2" key="1">
    <citation type="submission" date="2023-12" db="EMBL/GenBank/DDBJ databases">
        <title>A high-quality genome assembly for Dillenia turbinata (Dilleniales).</title>
        <authorList>
            <person name="Chanderbali A."/>
        </authorList>
    </citation>
    <scope>NUCLEOTIDE SEQUENCE [LARGE SCALE GENOMIC DNA]</scope>
    <source>
        <strain evidence="1">LSX21</strain>
        <tissue evidence="1">Leaf</tissue>
    </source>
</reference>
<dbReference type="InterPro" id="IPR046960">
    <property type="entry name" value="PPR_At4g14850-like_plant"/>
</dbReference>
<gene>
    <name evidence="1" type="ORF">RJ641_027002</name>
</gene>
<dbReference type="GO" id="GO:0009451">
    <property type="term" value="P:RNA modification"/>
    <property type="evidence" value="ECO:0007669"/>
    <property type="project" value="InterPro"/>
</dbReference>
<name>A0AAN8ZPV4_9MAGN</name>
<keyword evidence="2" id="KW-1185">Reference proteome</keyword>